<organism evidence="3 4">
    <name type="scientific">Ladona fulva</name>
    <name type="common">Scarce chaser dragonfly</name>
    <name type="synonym">Libellula fulva</name>
    <dbReference type="NCBI Taxonomy" id="123851"/>
    <lineage>
        <taxon>Eukaryota</taxon>
        <taxon>Metazoa</taxon>
        <taxon>Ecdysozoa</taxon>
        <taxon>Arthropoda</taxon>
        <taxon>Hexapoda</taxon>
        <taxon>Insecta</taxon>
        <taxon>Pterygota</taxon>
        <taxon>Palaeoptera</taxon>
        <taxon>Odonata</taxon>
        <taxon>Epiprocta</taxon>
        <taxon>Anisoptera</taxon>
        <taxon>Libelluloidea</taxon>
        <taxon>Libellulidae</taxon>
        <taxon>Ladona</taxon>
    </lineage>
</organism>
<comment type="caution">
    <text evidence="3">The sequence shown here is derived from an EMBL/GenBank/DDBJ whole genome shotgun (WGS) entry which is preliminary data.</text>
</comment>
<keyword evidence="2" id="KW-0812">Transmembrane</keyword>
<name>A0A8K0NVQ2_LADFU</name>
<sequence>MPKHVPPEDLLIPPQDNRICGTICVCQMTAVLSSVALVYLSVAVYMPSMRAFKSGFDETPVMCTTTRAVLRGADNCEWGSCGEWCLSKSGGGGGGTCWQIFVTLRRNGSHLLFQNCTNAATKTCFGIDTESARKMRCIADECRNLTGTFNCTEGMCINITDAFECVFLRRPQPAALPSPGTEIEGGGGTAMSPLAFPDEEPPSKCSGRRGKITCIALDGLQQCVRGTCVKIRPPYNCDRRCVDIPTRNKNVILLSGDKVYLSRCTTAVLAHPEPKEEEEEGEEEKEEKEESEEKEEDDEEEPEEPRHGPVVWRSSTNPDDILLVSCHTVINTTRGVEATDCINGSLLERSRLADLTNFTHLTYLSAFYERALDEGDETGRIPIAPAEARLIIANESRLLINLEGCVNTLRDECKEFIKEYGRDGTDHNARARFPCFFSPGEAESEAAEGSDFSTTAVARFDLAATYREFLVAALLPSVLFVLSCFTLLLCQRTVAVGDDARMRFTGCANLISGTKNSTGEEPPPEVVNTGGEAKCSPGESVAVDMADSGAKSKTVEEEEEDEEEDRANGDGGGGGTGRPF</sequence>
<dbReference type="AlphaFoldDB" id="A0A8K0NVQ2"/>
<dbReference type="InterPro" id="IPR031578">
    <property type="entry name" value="TipE"/>
</dbReference>
<dbReference type="EMBL" id="KZ308159">
    <property type="protein sequence ID" value="KAG8223402.1"/>
    <property type="molecule type" value="Genomic_DNA"/>
</dbReference>
<dbReference type="PANTHER" id="PTHR12335">
    <property type="entry name" value="TIPE PROTEIN TEMPERATURE-INDUCED PARALYTIC E"/>
    <property type="match status" value="1"/>
</dbReference>
<dbReference type="GO" id="GO:0017080">
    <property type="term" value="F:sodium channel regulator activity"/>
    <property type="evidence" value="ECO:0007669"/>
    <property type="project" value="TreeGrafter"/>
</dbReference>
<reference evidence="3" key="1">
    <citation type="submission" date="2013-04" db="EMBL/GenBank/DDBJ databases">
        <authorList>
            <person name="Qu J."/>
            <person name="Murali S.C."/>
            <person name="Bandaranaike D."/>
            <person name="Bellair M."/>
            <person name="Blankenburg K."/>
            <person name="Chao H."/>
            <person name="Dinh H."/>
            <person name="Doddapaneni H."/>
            <person name="Downs B."/>
            <person name="Dugan-Rocha S."/>
            <person name="Elkadiri S."/>
            <person name="Gnanaolivu R.D."/>
            <person name="Hernandez B."/>
            <person name="Javaid M."/>
            <person name="Jayaseelan J.C."/>
            <person name="Lee S."/>
            <person name="Li M."/>
            <person name="Ming W."/>
            <person name="Munidasa M."/>
            <person name="Muniz J."/>
            <person name="Nguyen L."/>
            <person name="Ongeri F."/>
            <person name="Osuji N."/>
            <person name="Pu L.-L."/>
            <person name="Puazo M."/>
            <person name="Qu C."/>
            <person name="Quiroz J."/>
            <person name="Raj R."/>
            <person name="Weissenberger G."/>
            <person name="Xin Y."/>
            <person name="Zou X."/>
            <person name="Han Y."/>
            <person name="Richards S."/>
            <person name="Worley K."/>
            <person name="Muzny D."/>
            <person name="Gibbs R."/>
        </authorList>
    </citation>
    <scope>NUCLEOTIDE SEQUENCE</scope>
    <source>
        <strain evidence="3">Sampled in the wild</strain>
    </source>
</reference>
<feature type="transmembrane region" description="Helical" evidence="2">
    <location>
        <begin position="469"/>
        <end position="489"/>
    </location>
</feature>
<dbReference type="GO" id="GO:0005886">
    <property type="term" value="C:plasma membrane"/>
    <property type="evidence" value="ECO:0007669"/>
    <property type="project" value="TreeGrafter"/>
</dbReference>
<evidence type="ECO:0000313" key="4">
    <source>
        <dbReference type="Proteomes" id="UP000792457"/>
    </source>
</evidence>
<dbReference type="OrthoDB" id="6349518at2759"/>
<feature type="transmembrane region" description="Helical" evidence="2">
    <location>
        <begin position="20"/>
        <end position="45"/>
    </location>
</feature>
<protein>
    <submittedName>
        <fullName evidence="3">Uncharacterized protein</fullName>
    </submittedName>
</protein>
<dbReference type="Proteomes" id="UP000792457">
    <property type="component" value="Unassembled WGS sequence"/>
</dbReference>
<gene>
    <name evidence="3" type="ORF">J437_LFUL003675</name>
</gene>
<evidence type="ECO:0000256" key="2">
    <source>
        <dbReference type="SAM" id="Phobius"/>
    </source>
</evidence>
<feature type="compositionally biased region" description="Gly residues" evidence="1">
    <location>
        <begin position="569"/>
        <end position="580"/>
    </location>
</feature>
<dbReference type="GO" id="GO:0002028">
    <property type="term" value="P:regulation of sodium ion transport"/>
    <property type="evidence" value="ECO:0007669"/>
    <property type="project" value="TreeGrafter"/>
</dbReference>
<reference evidence="3" key="2">
    <citation type="submission" date="2017-10" db="EMBL/GenBank/DDBJ databases">
        <title>Ladona fulva Genome sequencing and assembly.</title>
        <authorList>
            <person name="Murali S."/>
            <person name="Richards S."/>
            <person name="Bandaranaike D."/>
            <person name="Bellair M."/>
            <person name="Blankenburg K."/>
            <person name="Chao H."/>
            <person name="Dinh H."/>
            <person name="Doddapaneni H."/>
            <person name="Dugan-Rocha S."/>
            <person name="Elkadiri S."/>
            <person name="Gnanaolivu R."/>
            <person name="Hernandez B."/>
            <person name="Skinner E."/>
            <person name="Javaid M."/>
            <person name="Lee S."/>
            <person name="Li M."/>
            <person name="Ming W."/>
            <person name="Munidasa M."/>
            <person name="Muniz J."/>
            <person name="Nguyen L."/>
            <person name="Hughes D."/>
            <person name="Osuji N."/>
            <person name="Pu L.-L."/>
            <person name="Puazo M."/>
            <person name="Qu C."/>
            <person name="Quiroz J."/>
            <person name="Raj R."/>
            <person name="Weissenberger G."/>
            <person name="Xin Y."/>
            <person name="Zou X."/>
            <person name="Han Y."/>
            <person name="Worley K."/>
            <person name="Muzny D."/>
            <person name="Gibbs R."/>
        </authorList>
    </citation>
    <scope>NUCLEOTIDE SEQUENCE</scope>
    <source>
        <strain evidence="3">Sampled in the wild</strain>
    </source>
</reference>
<keyword evidence="2" id="KW-0472">Membrane</keyword>
<keyword evidence="4" id="KW-1185">Reference proteome</keyword>
<feature type="region of interest" description="Disordered" evidence="1">
    <location>
        <begin position="176"/>
        <end position="204"/>
    </location>
</feature>
<feature type="compositionally biased region" description="Acidic residues" evidence="1">
    <location>
        <begin position="556"/>
        <end position="565"/>
    </location>
</feature>
<accession>A0A8K0NVQ2</accession>
<evidence type="ECO:0000313" key="3">
    <source>
        <dbReference type="EMBL" id="KAG8223402.1"/>
    </source>
</evidence>
<feature type="region of interest" description="Disordered" evidence="1">
    <location>
        <begin position="511"/>
        <end position="580"/>
    </location>
</feature>
<keyword evidence="2" id="KW-1133">Transmembrane helix</keyword>
<proteinExistence type="predicted"/>
<dbReference type="PANTHER" id="PTHR12335:SF7">
    <property type="entry name" value="RT03134P"/>
    <property type="match status" value="1"/>
</dbReference>
<feature type="region of interest" description="Disordered" evidence="1">
    <location>
        <begin position="270"/>
        <end position="314"/>
    </location>
</feature>
<evidence type="ECO:0000256" key="1">
    <source>
        <dbReference type="SAM" id="MobiDB-lite"/>
    </source>
</evidence>
<feature type="compositionally biased region" description="Acidic residues" evidence="1">
    <location>
        <begin position="275"/>
        <end position="303"/>
    </location>
</feature>
<dbReference type="Pfam" id="PF16972">
    <property type="entry name" value="TipE"/>
    <property type="match status" value="1"/>
</dbReference>